<dbReference type="InterPro" id="IPR036864">
    <property type="entry name" value="Zn2-C6_fun-type_DNA-bd_sf"/>
</dbReference>
<dbReference type="PANTHER" id="PTHR46910:SF18">
    <property type="entry name" value="ZN(II)2CYS6 TRANSCRIPTION FACTOR (EUROFUNG)"/>
    <property type="match status" value="1"/>
</dbReference>
<dbReference type="GO" id="GO:0006351">
    <property type="term" value="P:DNA-templated transcription"/>
    <property type="evidence" value="ECO:0007669"/>
    <property type="project" value="InterPro"/>
</dbReference>
<feature type="region of interest" description="Disordered" evidence="3">
    <location>
        <begin position="72"/>
        <end position="104"/>
    </location>
</feature>
<dbReference type="AlphaFoldDB" id="A0AAX4JTI1"/>
<dbReference type="PROSITE" id="PS50048">
    <property type="entry name" value="ZN2_CY6_FUNGAL_2"/>
    <property type="match status" value="1"/>
</dbReference>
<evidence type="ECO:0000256" key="2">
    <source>
        <dbReference type="ARBA" id="ARBA00023242"/>
    </source>
</evidence>
<evidence type="ECO:0000259" key="4">
    <source>
        <dbReference type="PROSITE" id="PS50048"/>
    </source>
</evidence>
<protein>
    <recommendedName>
        <fullName evidence="4">Zn(2)-C6 fungal-type domain-containing protein</fullName>
    </recommendedName>
</protein>
<dbReference type="RefSeq" id="XP_066074866.1">
    <property type="nucleotide sequence ID" value="XM_066218769.1"/>
</dbReference>
<evidence type="ECO:0000256" key="3">
    <source>
        <dbReference type="SAM" id="MobiDB-lite"/>
    </source>
</evidence>
<dbReference type="EMBL" id="CP144100">
    <property type="protein sequence ID" value="WWC88103.1"/>
    <property type="molecule type" value="Genomic_DNA"/>
</dbReference>
<dbReference type="GO" id="GO:0003677">
    <property type="term" value="F:DNA binding"/>
    <property type="evidence" value="ECO:0007669"/>
    <property type="project" value="InterPro"/>
</dbReference>
<sequence>MVGYTPDIQYKHSGSTDAETSTTAPLKRRRITRACDRCNKNGTKCAPGPTPSQCAACASFGSNCTYDRPVKRRGPNAKSNEHSCHDHRNGAKPGSETPTTDSPMSDDIWRYHEIASHAIIEELVEAYYHIVYPISPFFHWPTFTKAIQNRLYTKSRAFHCLVMTVCAIASARLRDGAQQYWQAGSSNIDHSDFDILHDSESFYHSALSSFPSDVTQATDFDYKRAKCLLSVLCIQYGQIDKATLHLGDLCTLCSLSGFHTESRWPKGLNEIELQERRRLYWCAYQLSVYLSTSFGGTLMFREAQTTVLYPAEVLSEEQITPEAILPPPARYAPGKVSFFKGNNFVSSLYRILEHAVCQMRQRHQHYDCGDQIAMLFSVRKFGRANEPTPEEVLATVENLFNDLPWCLQGAREWSGDPEQDVYGFQATNIVITLQTVKMVMAGMAEWSVEQRCVIAGELLDSLAALPKHFLAACSSPALHHMAGVGHLLASIIQSPLSPSCYLHVRTVLLRMADLLSSLESTIKSASTLCIAAKLRDHVERIDEYMMNATEAARWNFALNSSVPAEGGDTSIRTPTIYPPLEPLIAGNVRITKPESSAQRSTQIGNSNHELSNINIYPPVSTNGIYPDNNTQAMPPSENTSGEVQTDQQFQLPNDLFSDWSYMFNELGSQGDAFEFLSSSIPGILPSGNDWAAPSDT</sequence>
<dbReference type="SUPFAM" id="SSF57701">
    <property type="entry name" value="Zn2/Cys6 DNA-binding domain"/>
    <property type="match status" value="1"/>
</dbReference>
<keyword evidence="2" id="KW-0539">Nucleus</keyword>
<dbReference type="Proteomes" id="UP001355207">
    <property type="component" value="Chromosome 3"/>
</dbReference>
<gene>
    <name evidence="5" type="ORF">L201_003007</name>
</gene>
<dbReference type="InterPro" id="IPR001138">
    <property type="entry name" value="Zn2Cys6_DnaBD"/>
</dbReference>
<dbReference type="SMART" id="SM00066">
    <property type="entry name" value="GAL4"/>
    <property type="match status" value="1"/>
</dbReference>
<evidence type="ECO:0000313" key="6">
    <source>
        <dbReference type="Proteomes" id="UP001355207"/>
    </source>
</evidence>
<evidence type="ECO:0000313" key="5">
    <source>
        <dbReference type="EMBL" id="WWC88103.1"/>
    </source>
</evidence>
<dbReference type="InterPro" id="IPR050987">
    <property type="entry name" value="AtrR-like"/>
</dbReference>
<dbReference type="CDD" id="cd12148">
    <property type="entry name" value="fungal_TF_MHR"/>
    <property type="match status" value="1"/>
</dbReference>
<keyword evidence="6" id="KW-1185">Reference proteome</keyword>
<dbReference type="InterPro" id="IPR007219">
    <property type="entry name" value="XnlR_reg_dom"/>
</dbReference>
<dbReference type="PANTHER" id="PTHR46910">
    <property type="entry name" value="TRANSCRIPTION FACTOR PDR1"/>
    <property type="match status" value="1"/>
</dbReference>
<dbReference type="GeneID" id="91093678"/>
<dbReference type="GO" id="GO:0000981">
    <property type="term" value="F:DNA-binding transcription factor activity, RNA polymerase II-specific"/>
    <property type="evidence" value="ECO:0007669"/>
    <property type="project" value="InterPro"/>
</dbReference>
<name>A0AAX4JTI1_9TREE</name>
<keyword evidence="1" id="KW-0479">Metal-binding</keyword>
<proteinExistence type="predicted"/>
<organism evidence="5 6">
    <name type="scientific">Kwoniella dendrophila CBS 6074</name>
    <dbReference type="NCBI Taxonomy" id="1295534"/>
    <lineage>
        <taxon>Eukaryota</taxon>
        <taxon>Fungi</taxon>
        <taxon>Dikarya</taxon>
        <taxon>Basidiomycota</taxon>
        <taxon>Agaricomycotina</taxon>
        <taxon>Tremellomycetes</taxon>
        <taxon>Tremellales</taxon>
        <taxon>Cryptococcaceae</taxon>
        <taxon>Kwoniella</taxon>
    </lineage>
</organism>
<reference evidence="5 6" key="1">
    <citation type="submission" date="2024-01" db="EMBL/GenBank/DDBJ databases">
        <title>Comparative genomics of Cryptococcus and Kwoniella reveals pathogenesis evolution and contrasting modes of karyotype evolution via chromosome fusion or intercentromeric recombination.</title>
        <authorList>
            <person name="Coelho M.A."/>
            <person name="David-Palma M."/>
            <person name="Shea T."/>
            <person name="Bowers K."/>
            <person name="McGinley-Smith S."/>
            <person name="Mohammad A.W."/>
            <person name="Gnirke A."/>
            <person name="Yurkov A.M."/>
            <person name="Nowrousian M."/>
            <person name="Sun S."/>
            <person name="Cuomo C.A."/>
            <person name="Heitman J."/>
        </authorList>
    </citation>
    <scope>NUCLEOTIDE SEQUENCE [LARGE SCALE GENOMIC DNA]</scope>
    <source>
        <strain evidence="5 6">CBS 6074</strain>
    </source>
</reference>
<dbReference type="GO" id="GO:0008270">
    <property type="term" value="F:zinc ion binding"/>
    <property type="evidence" value="ECO:0007669"/>
    <property type="project" value="InterPro"/>
</dbReference>
<accession>A0AAX4JTI1</accession>
<feature type="region of interest" description="Disordered" evidence="3">
    <location>
        <begin position="621"/>
        <end position="644"/>
    </location>
</feature>
<feature type="domain" description="Zn(2)-C6 fungal-type" evidence="4">
    <location>
        <begin position="34"/>
        <end position="66"/>
    </location>
</feature>
<feature type="compositionally biased region" description="Basic and acidic residues" evidence="3">
    <location>
        <begin position="79"/>
        <end position="89"/>
    </location>
</feature>
<feature type="region of interest" description="Disordered" evidence="3">
    <location>
        <begin position="1"/>
        <end position="26"/>
    </location>
</feature>
<evidence type="ECO:0000256" key="1">
    <source>
        <dbReference type="ARBA" id="ARBA00022723"/>
    </source>
</evidence>
<dbReference type="Gene3D" id="4.10.240.10">
    <property type="entry name" value="Zn(2)-C6 fungal-type DNA-binding domain"/>
    <property type="match status" value="1"/>
</dbReference>
<dbReference type="CDD" id="cd00067">
    <property type="entry name" value="GAL4"/>
    <property type="match status" value="1"/>
</dbReference>
<dbReference type="Pfam" id="PF04082">
    <property type="entry name" value="Fungal_trans"/>
    <property type="match status" value="1"/>
</dbReference>
<feature type="compositionally biased region" description="Polar residues" evidence="3">
    <location>
        <begin position="12"/>
        <end position="24"/>
    </location>
</feature>